<organism evidence="1">
    <name type="scientific">Loa loa</name>
    <name type="common">Eye worm</name>
    <name type="synonym">Filaria loa</name>
    <dbReference type="NCBI Taxonomy" id="7209"/>
    <lineage>
        <taxon>Eukaryota</taxon>
        <taxon>Metazoa</taxon>
        <taxon>Ecdysozoa</taxon>
        <taxon>Nematoda</taxon>
        <taxon>Chromadorea</taxon>
        <taxon>Rhabditida</taxon>
        <taxon>Spirurina</taxon>
        <taxon>Spiruromorpha</taxon>
        <taxon>Filarioidea</taxon>
        <taxon>Onchocercidae</taxon>
        <taxon>Loa</taxon>
    </lineage>
</organism>
<gene>
    <name evidence="1" type="ORF">LOAG_13445</name>
</gene>
<accession>A0A1S0TKU5</accession>
<dbReference type="RefSeq" id="XP_003148998.1">
    <property type="nucleotide sequence ID" value="XM_003148950.1"/>
</dbReference>
<dbReference type="KEGG" id="loa:LOAG_13445"/>
<sequence length="60" mass="6798">TPRKNIVKKFGSRVPSPSMEFTHRLKAAKEFKDGTINQIKELGKNSKNADNVDRNVVMII</sequence>
<protein>
    <submittedName>
        <fullName evidence="1">Uncharacterized protein</fullName>
    </submittedName>
</protein>
<dbReference type="InParanoid" id="A0A1S0TKU5"/>
<evidence type="ECO:0000313" key="1">
    <source>
        <dbReference type="EMBL" id="EFO15071.1"/>
    </source>
</evidence>
<name>A0A1S0TKU5_LOALO</name>
<dbReference type="CTD" id="9950914"/>
<dbReference type="AlphaFoldDB" id="A0A1S0TKU5"/>
<feature type="non-terminal residue" evidence="1">
    <location>
        <position position="1"/>
    </location>
</feature>
<dbReference type="GeneID" id="9950914"/>
<reference evidence="1" key="1">
    <citation type="submission" date="2012-04" db="EMBL/GenBank/DDBJ databases">
        <title>The Genome Sequence of Loa loa.</title>
        <authorList>
            <consortium name="The Broad Institute Genome Sequencing Platform"/>
            <consortium name="Broad Institute Genome Sequencing Center for Infectious Disease"/>
            <person name="Nutman T.B."/>
            <person name="Fink D.L."/>
            <person name="Russ C."/>
            <person name="Young S."/>
            <person name="Zeng Q."/>
            <person name="Gargeya S."/>
            <person name="Alvarado L."/>
            <person name="Berlin A."/>
            <person name="Chapman S.B."/>
            <person name="Chen Z."/>
            <person name="Freedman E."/>
            <person name="Gellesch M."/>
            <person name="Goldberg J."/>
            <person name="Griggs A."/>
            <person name="Gujja S."/>
            <person name="Heilman E.R."/>
            <person name="Heiman D."/>
            <person name="Howarth C."/>
            <person name="Mehta T."/>
            <person name="Neiman D."/>
            <person name="Pearson M."/>
            <person name="Roberts A."/>
            <person name="Saif S."/>
            <person name="Shea T."/>
            <person name="Shenoy N."/>
            <person name="Sisk P."/>
            <person name="Stolte C."/>
            <person name="Sykes S."/>
            <person name="White J."/>
            <person name="Yandava C."/>
            <person name="Haas B."/>
            <person name="Henn M.R."/>
            <person name="Nusbaum C."/>
            <person name="Birren B."/>
        </authorList>
    </citation>
    <scope>NUCLEOTIDE SEQUENCE [LARGE SCALE GENOMIC DNA]</scope>
</reference>
<dbReference type="EMBL" id="JH712534">
    <property type="protein sequence ID" value="EFO15071.1"/>
    <property type="molecule type" value="Genomic_DNA"/>
</dbReference>
<proteinExistence type="predicted"/>